<gene>
    <name evidence="1" type="ORF">FLL45_18660</name>
</gene>
<name>A0A545T4U3_9GAMM</name>
<keyword evidence="2" id="KW-1185">Reference proteome</keyword>
<accession>A0A545T4U3</accession>
<organism evidence="1 2">
    <name type="scientific">Aliikangiella marina</name>
    <dbReference type="NCBI Taxonomy" id="1712262"/>
    <lineage>
        <taxon>Bacteria</taxon>
        <taxon>Pseudomonadati</taxon>
        <taxon>Pseudomonadota</taxon>
        <taxon>Gammaproteobacteria</taxon>
        <taxon>Oceanospirillales</taxon>
        <taxon>Pleioneaceae</taxon>
        <taxon>Aliikangiella</taxon>
    </lineage>
</organism>
<proteinExistence type="predicted"/>
<dbReference type="RefSeq" id="WP_142943571.1">
    <property type="nucleotide sequence ID" value="NZ_VIKR01000005.1"/>
</dbReference>
<reference evidence="1 2" key="1">
    <citation type="submission" date="2019-06" db="EMBL/GenBank/DDBJ databases">
        <title>Draft genome of Aliikangiella marina GYP-15.</title>
        <authorList>
            <person name="Wang G."/>
        </authorList>
    </citation>
    <scope>NUCLEOTIDE SEQUENCE [LARGE SCALE GENOMIC DNA]</scope>
    <source>
        <strain evidence="1 2">GYP-15</strain>
    </source>
</reference>
<sequence>MKNTLKTVTMYRPTGKNELQLVIDSGYKKWPPRLPEQLIFYPVTNERYAIEVNNWNVKEKGIGFVTKFEVQKSFVDRYPIETVGARHHTEWWIVAEDLEELNNNIVGKIEVIGEYHEVV</sequence>
<dbReference type="EMBL" id="VIKR01000005">
    <property type="protein sequence ID" value="TQV72241.1"/>
    <property type="molecule type" value="Genomic_DNA"/>
</dbReference>
<protein>
    <recommendedName>
        <fullName evidence="3">ADP-ribosylation/crystallin J1</fullName>
    </recommendedName>
</protein>
<evidence type="ECO:0000313" key="1">
    <source>
        <dbReference type="EMBL" id="TQV72241.1"/>
    </source>
</evidence>
<dbReference type="OrthoDB" id="883590at2"/>
<dbReference type="AlphaFoldDB" id="A0A545T4U3"/>
<dbReference type="Proteomes" id="UP000317839">
    <property type="component" value="Unassembled WGS sequence"/>
</dbReference>
<comment type="caution">
    <text evidence="1">The sequence shown here is derived from an EMBL/GenBank/DDBJ whole genome shotgun (WGS) entry which is preliminary data.</text>
</comment>
<evidence type="ECO:0000313" key="2">
    <source>
        <dbReference type="Proteomes" id="UP000317839"/>
    </source>
</evidence>
<evidence type="ECO:0008006" key="3">
    <source>
        <dbReference type="Google" id="ProtNLM"/>
    </source>
</evidence>